<accession>A0A5B8YKX8</accession>
<dbReference type="OrthoDB" id="2955631at2"/>
<feature type="transmembrane region" description="Helical" evidence="1">
    <location>
        <begin position="20"/>
        <end position="40"/>
    </location>
</feature>
<feature type="transmembrane region" description="Helical" evidence="1">
    <location>
        <begin position="144"/>
        <end position="164"/>
    </location>
</feature>
<dbReference type="Pfam" id="PF10011">
    <property type="entry name" value="DUF2254"/>
    <property type="match status" value="1"/>
</dbReference>
<keyword evidence="3" id="KW-1185">Reference proteome</keyword>
<evidence type="ECO:0000313" key="2">
    <source>
        <dbReference type="EMBL" id="QED37457.1"/>
    </source>
</evidence>
<name>A0A5B8YKX8_9FLAO</name>
<evidence type="ECO:0000313" key="3">
    <source>
        <dbReference type="Proteomes" id="UP000321954"/>
    </source>
</evidence>
<dbReference type="KEGG" id="anp:FK178_06850"/>
<evidence type="ECO:0000256" key="1">
    <source>
        <dbReference type="SAM" id="Phobius"/>
    </source>
</evidence>
<proteinExistence type="predicted"/>
<dbReference type="EMBL" id="CP042476">
    <property type="protein sequence ID" value="QED37457.1"/>
    <property type="molecule type" value="Genomic_DNA"/>
</dbReference>
<dbReference type="AlphaFoldDB" id="A0A5B8YKX8"/>
<keyword evidence="1" id="KW-0472">Membrane</keyword>
<gene>
    <name evidence="2" type="ORF">FK178_06850</name>
</gene>
<keyword evidence="1" id="KW-0812">Transmembrane</keyword>
<feature type="transmembrane region" description="Helical" evidence="1">
    <location>
        <begin position="111"/>
        <end position="132"/>
    </location>
</feature>
<dbReference type="Proteomes" id="UP000321954">
    <property type="component" value="Chromosome"/>
</dbReference>
<dbReference type="RefSeq" id="WP_146832620.1">
    <property type="nucleotide sequence ID" value="NZ_CP042476.1"/>
</dbReference>
<feature type="transmembrane region" description="Helical" evidence="1">
    <location>
        <begin position="64"/>
        <end position="90"/>
    </location>
</feature>
<dbReference type="InterPro" id="IPR018723">
    <property type="entry name" value="DUF2254_membrane"/>
</dbReference>
<sequence length="432" mass="49687">MKQLYNKLLRILRIIKSKIVFYPTVFAVIGIFFAFIIMYLENLGISRYLLDNLPILVVDNGDTALTILSAIITGLISMMVFSFSMVMLLLSQASSNYSPRLLPGLISDKSHQIILGIYLGTILYCIFILFSIQPTGDKYQIPGFSVLLGILFTVVCIYAFIYFIHNISENIQISKILDKIYVVAKTNLQNLIKEENTNKFPFPDTTDWKEYYTENSGYLQNISIPNLIGICKENNFKIHVLPVNGIFVLKGIPLFRASKELDKKTIQKILENFNFSRGELVQDNYVLAFKQITEIILKAMSPGINDPGTAINGIDYLSELFSLRMYKNDRNIIVRDDEAFLRINTVDFDELLYNVMAAIRTYCKHDIILIQKLMLMFRYLKMQPVENKKLYDCIDREAQTLINDARESLTNKRDLEKVQELISNFESKGHGK</sequence>
<protein>
    <submittedName>
        <fullName evidence="2">DUF2254 domain-containing protein</fullName>
    </submittedName>
</protein>
<reference evidence="2 3" key="1">
    <citation type="submission" date="2019-08" db="EMBL/GenBank/DDBJ databases">
        <title>Antarcticibacterium arcticum sp. nov., a bacterium isolated from marine sediment of the Canadian Beaufort Sea.</title>
        <authorList>
            <person name="Lee Y.M."/>
            <person name="Baek K."/>
            <person name="Lee D.-H."/>
            <person name="Shin S.C."/>
            <person name="Jin Y.K."/>
            <person name="Park Y."/>
        </authorList>
    </citation>
    <scope>NUCLEOTIDE SEQUENCE [LARGE SCALE GENOMIC DNA]</scope>
    <source>
        <strain evidence="2 3">PAMC 28998</strain>
    </source>
</reference>
<organism evidence="2 3">
    <name type="scientific">Antarcticibacterium arcticum</name>
    <dbReference type="NCBI Taxonomy" id="2585771"/>
    <lineage>
        <taxon>Bacteria</taxon>
        <taxon>Pseudomonadati</taxon>
        <taxon>Bacteroidota</taxon>
        <taxon>Flavobacteriia</taxon>
        <taxon>Flavobacteriales</taxon>
        <taxon>Flavobacteriaceae</taxon>
        <taxon>Antarcticibacterium</taxon>
    </lineage>
</organism>
<keyword evidence="1" id="KW-1133">Transmembrane helix</keyword>